<dbReference type="Pfam" id="PF02321">
    <property type="entry name" value="OEP"/>
    <property type="match status" value="2"/>
</dbReference>
<organism evidence="10 11">
    <name type="scientific">Burkholderia ubonensis</name>
    <dbReference type="NCBI Taxonomy" id="101571"/>
    <lineage>
        <taxon>Bacteria</taxon>
        <taxon>Pseudomonadati</taxon>
        <taxon>Pseudomonadota</taxon>
        <taxon>Betaproteobacteria</taxon>
        <taxon>Burkholderiales</taxon>
        <taxon>Burkholderiaceae</taxon>
        <taxon>Burkholderia</taxon>
        <taxon>Burkholderia cepacia complex</taxon>
    </lineage>
</organism>
<name>A0A108CEI4_9BURK</name>
<evidence type="ECO:0000256" key="6">
    <source>
        <dbReference type="ARBA" id="ARBA00023136"/>
    </source>
</evidence>
<keyword evidence="7 9" id="KW-0564">Palmitate</keyword>
<dbReference type="EMBL" id="LPLU01000094">
    <property type="protein sequence ID" value="KWK73187.1"/>
    <property type="molecule type" value="Genomic_DNA"/>
</dbReference>
<evidence type="ECO:0000256" key="2">
    <source>
        <dbReference type="ARBA" id="ARBA00007613"/>
    </source>
</evidence>
<evidence type="ECO:0000256" key="3">
    <source>
        <dbReference type="ARBA" id="ARBA00022452"/>
    </source>
</evidence>
<accession>A0A108CEI4</accession>
<dbReference type="SUPFAM" id="SSF56954">
    <property type="entry name" value="Outer membrane efflux proteins (OEP)"/>
    <property type="match status" value="1"/>
</dbReference>
<reference evidence="10 11" key="1">
    <citation type="submission" date="2015-11" db="EMBL/GenBank/DDBJ databases">
        <title>Expanding the genomic diversity of Burkholderia species for the development of highly accurate diagnostics.</title>
        <authorList>
            <person name="Sahl J."/>
            <person name="Keim P."/>
            <person name="Wagner D."/>
        </authorList>
    </citation>
    <scope>NUCLEOTIDE SEQUENCE [LARGE SCALE GENOMIC DNA]</scope>
    <source>
        <strain evidence="10 11">MSMB782WGS</strain>
    </source>
</reference>
<evidence type="ECO:0000256" key="5">
    <source>
        <dbReference type="ARBA" id="ARBA00022729"/>
    </source>
</evidence>
<dbReference type="PANTHER" id="PTHR30203">
    <property type="entry name" value="OUTER MEMBRANE CATION EFFLUX PROTEIN"/>
    <property type="match status" value="1"/>
</dbReference>
<evidence type="ECO:0000256" key="8">
    <source>
        <dbReference type="ARBA" id="ARBA00023288"/>
    </source>
</evidence>
<dbReference type="PANTHER" id="PTHR30203:SF20">
    <property type="entry name" value="MULTIDRUG RESISTANCE OUTER MEMBRANE PROTEIN MDTP-RELATED"/>
    <property type="match status" value="1"/>
</dbReference>
<dbReference type="GO" id="GO:0005886">
    <property type="term" value="C:plasma membrane"/>
    <property type="evidence" value="ECO:0007669"/>
    <property type="project" value="UniProtKB-SubCell"/>
</dbReference>
<comment type="subcellular location">
    <subcellularLocation>
        <location evidence="9">Cell membrane</location>
        <topology evidence="9">Lipid-anchor</topology>
    </subcellularLocation>
    <subcellularLocation>
        <location evidence="1">Membrane</location>
    </subcellularLocation>
</comment>
<comment type="caution">
    <text evidence="10">The sequence shown here is derived from an EMBL/GenBank/DDBJ whole genome shotgun (WGS) entry which is preliminary data.</text>
</comment>
<dbReference type="RefSeq" id="WP_060235150.1">
    <property type="nucleotide sequence ID" value="NZ_LPLU01000094.1"/>
</dbReference>
<dbReference type="AlphaFoldDB" id="A0A108CEI4"/>
<dbReference type="InterPro" id="IPR010131">
    <property type="entry name" value="MdtP/NodT-like"/>
</dbReference>
<keyword evidence="6 9" id="KW-0472">Membrane</keyword>
<evidence type="ECO:0000313" key="11">
    <source>
        <dbReference type="Proteomes" id="UP000065504"/>
    </source>
</evidence>
<dbReference type="Gene3D" id="2.20.200.10">
    <property type="entry name" value="Outer membrane efflux proteins (OEP)"/>
    <property type="match status" value="1"/>
</dbReference>
<evidence type="ECO:0000256" key="4">
    <source>
        <dbReference type="ARBA" id="ARBA00022692"/>
    </source>
</evidence>
<keyword evidence="8 9" id="KW-0449">Lipoprotein</keyword>
<evidence type="ECO:0000256" key="9">
    <source>
        <dbReference type="RuleBase" id="RU362097"/>
    </source>
</evidence>
<proteinExistence type="inferred from homology"/>
<dbReference type="InterPro" id="IPR003423">
    <property type="entry name" value="OMP_efflux"/>
</dbReference>
<protein>
    <recommendedName>
        <fullName evidence="12">RND transporter</fullName>
    </recommendedName>
</protein>
<gene>
    <name evidence="10" type="ORF">WM16_16465</name>
</gene>
<dbReference type="GO" id="GO:0015562">
    <property type="term" value="F:efflux transmembrane transporter activity"/>
    <property type="evidence" value="ECO:0007669"/>
    <property type="project" value="InterPro"/>
</dbReference>
<keyword evidence="5" id="KW-0732">Signal</keyword>
<evidence type="ECO:0000256" key="1">
    <source>
        <dbReference type="ARBA" id="ARBA00004370"/>
    </source>
</evidence>
<dbReference type="Proteomes" id="UP000065504">
    <property type="component" value="Unassembled WGS sequence"/>
</dbReference>
<dbReference type="Gene3D" id="1.20.1600.10">
    <property type="entry name" value="Outer membrane efflux proteins (OEP)"/>
    <property type="match status" value="1"/>
</dbReference>
<sequence>MTLLLDPARRIRRLIPAIAALALAGCAPFGPQRPAARITPVEQLDAGDAIRSAAGGTQAIAARWWAAYGDAQLDRLVDDAMAGAPSLQAQRERVAQALADADVDAAALQPRLDANVSAVPTRLPGHYRTPPPAAGHWQVDAQALLDASFNLDLAGRLHALARAATLRADQQRALEQSAAVSLQAAIVETYLALALEQQLLAIARDTLQQHTYLLRLTSQRADAGLDMPVAVLRASEPVPLAQAEIDAHAAAAARLRHRLAALVGRGPGYTDALTPAAPAAAALPMPAVLPAALIGRRPDVLAARYRVEAESAGIDAARAAFYPDVNLLAFAGVQSFGFRALLHGNSGTVGAGPAITLPIFEGGRLRAGLRAQTAAYNAAVAEYDDTLVNALAQVSDALVQIDALGRQRALRREALTRAQRTYDIETQRYRKGISGYLEVLLAESRLLEDRSSVARADASYAIEHARLIAALGGAPSNGNGAKH</sequence>
<evidence type="ECO:0000256" key="7">
    <source>
        <dbReference type="ARBA" id="ARBA00023139"/>
    </source>
</evidence>
<dbReference type="NCBIfam" id="TIGR01845">
    <property type="entry name" value="outer_NodT"/>
    <property type="match status" value="1"/>
</dbReference>
<keyword evidence="3 9" id="KW-1134">Transmembrane beta strand</keyword>
<evidence type="ECO:0000313" key="10">
    <source>
        <dbReference type="EMBL" id="KWK73187.1"/>
    </source>
</evidence>
<comment type="similarity">
    <text evidence="2 9">Belongs to the outer membrane factor (OMF) (TC 1.B.17) family.</text>
</comment>
<keyword evidence="4 9" id="KW-0812">Transmembrane</keyword>
<evidence type="ECO:0008006" key="12">
    <source>
        <dbReference type="Google" id="ProtNLM"/>
    </source>
</evidence>